<dbReference type="Pfam" id="PF02321">
    <property type="entry name" value="OEP"/>
    <property type="match status" value="2"/>
</dbReference>
<feature type="coiled-coil region" evidence="2">
    <location>
        <begin position="189"/>
        <end position="223"/>
    </location>
</feature>
<evidence type="ECO:0000256" key="1">
    <source>
        <dbReference type="ARBA" id="ARBA00007613"/>
    </source>
</evidence>
<protein>
    <submittedName>
        <fullName evidence="4">Cobalt-zinc-cadmium efflux system outer membrane protein</fullName>
    </submittedName>
</protein>
<organism evidence="4 5">
    <name type="scientific">Bacteroides reticulotermitis</name>
    <dbReference type="NCBI Taxonomy" id="1133319"/>
    <lineage>
        <taxon>Bacteria</taxon>
        <taxon>Pseudomonadati</taxon>
        <taxon>Bacteroidota</taxon>
        <taxon>Bacteroidia</taxon>
        <taxon>Bacteroidales</taxon>
        <taxon>Bacteroidaceae</taxon>
        <taxon>Bacteroides</taxon>
    </lineage>
</organism>
<dbReference type="Proteomes" id="UP000560658">
    <property type="component" value="Unassembled WGS sequence"/>
</dbReference>
<comment type="caution">
    <text evidence="4">The sequence shown here is derived from an EMBL/GenBank/DDBJ whole genome shotgun (WGS) entry which is preliminary data.</text>
</comment>
<sequence length="429" mass="49820">MHTQKLILLAVLLLHLFTASAQEQPDIKLSCEEIETLFLQNNLELIAEKYNIGIADAAIIQARLWDNPTLSVSNVNLWSTKAQEREINDPPHSSYLKNTEFSIELSQIIQTANKRGKLIRREKVAKEIAQQEFEDVLRGLKTELRKSVYEIQYAQAYIDVLVNQQNSTNPLVEAYKKQVQQGNMAKGELLRLQSSLLELENEINGLRMELAQQEKTLKVLLNMNPQTHIEIIDKPHKEKNPEQLTLSDLLQQADEYRPDMKQYRLQTQFHRKSLEYEKSLRTPDVTLSANYDRYGGVWKDFVGFGVSIDLPFLNRNRGNIKAAQLSIAQNLSREQQQQNIILHEVAAAYNNYTQTYRFYKKIEENSLLPELDTMLELYTKNLLNKNISMLEYVDFMEAYRSNKQTVLSAKKELTMQFEELQYLVGTDIQ</sequence>
<dbReference type="InterPro" id="IPR003423">
    <property type="entry name" value="OMP_efflux"/>
</dbReference>
<dbReference type="EMBL" id="JACIER010000001">
    <property type="protein sequence ID" value="MBB4042492.1"/>
    <property type="molecule type" value="Genomic_DNA"/>
</dbReference>
<dbReference type="SUPFAM" id="SSF56954">
    <property type="entry name" value="Outer membrane efflux proteins (OEP)"/>
    <property type="match status" value="1"/>
</dbReference>
<accession>A0A840D1W6</accession>
<feature type="chain" id="PRO_5032507450" evidence="3">
    <location>
        <begin position="22"/>
        <end position="429"/>
    </location>
</feature>
<dbReference type="Gene3D" id="1.20.1600.10">
    <property type="entry name" value="Outer membrane efflux proteins (OEP)"/>
    <property type="match status" value="1"/>
</dbReference>
<evidence type="ECO:0000313" key="5">
    <source>
        <dbReference type="Proteomes" id="UP000560658"/>
    </source>
</evidence>
<keyword evidence="2" id="KW-0175">Coiled coil</keyword>
<keyword evidence="5" id="KW-1185">Reference proteome</keyword>
<proteinExistence type="inferred from homology"/>
<name>A0A840D1W6_9BACE</name>
<feature type="signal peptide" evidence="3">
    <location>
        <begin position="1"/>
        <end position="21"/>
    </location>
</feature>
<comment type="similarity">
    <text evidence="1">Belongs to the outer membrane factor (OMF) (TC 1.B.17) family.</text>
</comment>
<dbReference type="AlphaFoldDB" id="A0A840D1W6"/>
<dbReference type="RefSeq" id="WP_183207560.1">
    <property type="nucleotide sequence ID" value="NZ_JACIER010000001.1"/>
</dbReference>
<keyword evidence="3" id="KW-0732">Signal</keyword>
<dbReference type="GO" id="GO:0015562">
    <property type="term" value="F:efflux transmembrane transporter activity"/>
    <property type="evidence" value="ECO:0007669"/>
    <property type="project" value="InterPro"/>
</dbReference>
<evidence type="ECO:0000313" key="4">
    <source>
        <dbReference type="EMBL" id="MBB4042492.1"/>
    </source>
</evidence>
<evidence type="ECO:0000256" key="2">
    <source>
        <dbReference type="SAM" id="Coils"/>
    </source>
</evidence>
<dbReference type="PANTHER" id="PTHR30203:SF23">
    <property type="entry name" value="OUTER MEMBRANE EFFLUX PROTEIN"/>
    <property type="match status" value="1"/>
</dbReference>
<reference evidence="4" key="1">
    <citation type="submission" date="2020-08" db="EMBL/GenBank/DDBJ databases">
        <title>Genomic Encyclopedia of Type Strains, Phase IV (KMG-IV): sequencing the most valuable type-strain genomes for metagenomic binning, comparative biology and taxonomic classification.</title>
        <authorList>
            <person name="Goeker M."/>
        </authorList>
    </citation>
    <scope>NUCLEOTIDE SEQUENCE [LARGE SCALE GENOMIC DNA]</scope>
    <source>
        <strain evidence="4">DSM 105720</strain>
    </source>
</reference>
<dbReference type="PANTHER" id="PTHR30203">
    <property type="entry name" value="OUTER MEMBRANE CATION EFFLUX PROTEIN"/>
    <property type="match status" value="1"/>
</dbReference>
<dbReference type="InterPro" id="IPR010131">
    <property type="entry name" value="MdtP/NodT-like"/>
</dbReference>
<gene>
    <name evidence="4" type="ORF">GGR06_000251</name>
</gene>
<evidence type="ECO:0000256" key="3">
    <source>
        <dbReference type="SAM" id="SignalP"/>
    </source>
</evidence>